<organism evidence="2 3">
    <name type="scientific">Roseateles albus</name>
    <dbReference type="NCBI Taxonomy" id="2987525"/>
    <lineage>
        <taxon>Bacteria</taxon>
        <taxon>Pseudomonadati</taxon>
        <taxon>Pseudomonadota</taxon>
        <taxon>Betaproteobacteria</taxon>
        <taxon>Burkholderiales</taxon>
        <taxon>Sphaerotilaceae</taxon>
        <taxon>Roseateles</taxon>
    </lineage>
</organism>
<sequence length="316" mass="33417">MNKPALSRTTLLQLPRLLKQFGIAGLLASGMVGTQAQTNTASATPSNPTPAALSLKVINHGPQSFHVNSVLVMGAKEAILLDAGFTRADALRVAAAVLDSGKTLSTIYVSAADPDFYFGLEVLHAEFPQARILAAAPTLKKIEASLPSKLKVWGPRLGANAPRTPVLPEALVGNQLTLEGQTLEVRGLDDSLAHRSYVWIPSIKAVVGGVNVFGGLHAWTADTQTAAERAAWISKLGSMAALQPQVVVPGHMLPGSNWDASHIPATINYLQRFETELPKAADAAALIKTMKTAYPQAGLDIALEIGAKVNKGEMKW</sequence>
<evidence type="ECO:0000313" key="3">
    <source>
        <dbReference type="Proteomes" id="UP001221189"/>
    </source>
</evidence>
<dbReference type="SMART" id="SM00849">
    <property type="entry name" value="Lactamase_B"/>
    <property type="match status" value="1"/>
</dbReference>
<dbReference type="InterPro" id="IPR050855">
    <property type="entry name" value="NDM-1-like"/>
</dbReference>
<dbReference type="InterPro" id="IPR036866">
    <property type="entry name" value="RibonucZ/Hydroxyglut_hydro"/>
</dbReference>
<evidence type="ECO:0000313" key="2">
    <source>
        <dbReference type="EMBL" id="MDC8771439.1"/>
    </source>
</evidence>
<protein>
    <submittedName>
        <fullName evidence="2">MBL fold metallo-hydrolase</fullName>
    </submittedName>
</protein>
<dbReference type="EMBL" id="JAQQXT010000004">
    <property type="protein sequence ID" value="MDC8771439.1"/>
    <property type="molecule type" value="Genomic_DNA"/>
</dbReference>
<dbReference type="RefSeq" id="WP_273599737.1">
    <property type="nucleotide sequence ID" value="NZ_JAQQXT010000004.1"/>
</dbReference>
<dbReference type="CDD" id="cd07739">
    <property type="entry name" value="metallo-hydrolase-like_MBL-fold"/>
    <property type="match status" value="1"/>
</dbReference>
<dbReference type="InterPro" id="IPR001279">
    <property type="entry name" value="Metallo-B-lactamas"/>
</dbReference>
<dbReference type="PANTHER" id="PTHR42951:SF14">
    <property type="entry name" value="METALLO-BETA-LACTAMASE SUPERFAMILY PROTEIN"/>
    <property type="match status" value="1"/>
</dbReference>
<feature type="domain" description="Metallo-beta-lactamase" evidence="1">
    <location>
        <begin position="66"/>
        <end position="251"/>
    </location>
</feature>
<accession>A0ABT5KCZ7</accession>
<proteinExistence type="predicted"/>
<gene>
    <name evidence="2" type="ORF">PRZ03_07625</name>
</gene>
<dbReference type="SUPFAM" id="SSF56281">
    <property type="entry name" value="Metallo-hydrolase/oxidoreductase"/>
    <property type="match status" value="1"/>
</dbReference>
<name>A0ABT5KCZ7_9BURK</name>
<keyword evidence="3" id="KW-1185">Reference proteome</keyword>
<comment type="caution">
    <text evidence="2">The sequence shown here is derived from an EMBL/GenBank/DDBJ whole genome shotgun (WGS) entry which is preliminary data.</text>
</comment>
<dbReference type="PANTHER" id="PTHR42951">
    <property type="entry name" value="METALLO-BETA-LACTAMASE DOMAIN-CONTAINING"/>
    <property type="match status" value="1"/>
</dbReference>
<dbReference type="Proteomes" id="UP001221189">
    <property type="component" value="Unassembled WGS sequence"/>
</dbReference>
<reference evidence="2 3" key="1">
    <citation type="submission" date="2022-10" db="EMBL/GenBank/DDBJ databases">
        <title>Paucibacter sp. hw1 Genome sequencing.</title>
        <authorList>
            <person name="Park S."/>
        </authorList>
    </citation>
    <scope>NUCLEOTIDE SEQUENCE [LARGE SCALE GENOMIC DNA]</scope>
    <source>
        <strain evidence="3">hw1</strain>
    </source>
</reference>
<dbReference type="Gene3D" id="3.60.15.10">
    <property type="entry name" value="Ribonuclease Z/Hydroxyacylglutathione hydrolase-like"/>
    <property type="match status" value="1"/>
</dbReference>
<evidence type="ECO:0000259" key="1">
    <source>
        <dbReference type="SMART" id="SM00849"/>
    </source>
</evidence>